<sequence>MKKKIILITVFSVLLAGALSAKTIGLNLEVGALYTNHQLHHFWKGTNSDGFRHHSNRYKHMGGFNIGLSYDLPKNWAIYGTTMFAFNSIFVNDTQFGIGYNFKPGKGFNLFLGGAFAVGGSKFTVTHSNVTKEIFKSTNIGGGLKLTASYMFTRQFGIYFGACANYYKPVSGYVLGVEQSSDRLPDMAQSLNAMAGLRVYF</sequence>
<evidence type="ECO:0000313" key="2">
    <source>
        <dbReference type="Proteomes" id="UP000593915"/>
    </source>
</evidence>
<dbReference type="AlphaFoldDB" id="A0A7S7AXG8"/>
<evidence type="ECO:0000313" key="1">
    <source>
        <dbReference type="EMBL" id="QOW61774.1"/>
    </source>
</evidence>
<gene>
    <name evidence="1" type="ORF">IFE08_05225</name>
</gene>
<dbReference type="EMBL" id="CP061839">
    <property type="protein sequence ID" value="QOW61774.1"/>
    <property type="molecule type" value="Genomic_DNA"/>
</dbReference>
<dbReference type="Proteomes" id="UP000593915">
    <property type="component" value="Chromosome"/>
</dbReference>
<proteinExistence type="predicted"/>
<dbReference type="GeneID" id="301090001"/>
<accession>A0A7S7AXG8</accession>
<reference evidence="1 2" key="1">
    <citation type="submission" date="2020-09" db="EMBL/GenBank/DDBJ databases">
        <title>Characterization of Treponema spp. from bovine digital dermatitis in Korea.</title>
        <authorList>
            <person name="Espiritu H.M."/>
            <person name="Cho Y.I."/>
            <person name="Mamuad L."/>
        </authorList>
    </citation>
    <scope>NUCLEOTIDE SEQUENCE [LARGE SCALE GENOMIC DNA]</scope>
    <source>
        <strain evidence="1 2">KS1</strain>
    </source>
</reference>
<protein>
    <submittedName>
        <fullName evidence="1">DUF2715 domain-containing protein</fullName>
    </submittedName>
</protein>
<dbReference type="RefSeq" id="WP_020965233.1">
    <property type="nucleotide sequence ID" value="NZ_CP061839.1"/>
</dbReference>
<name>A0A7S7AXG8_9SPIR</name>
<organism evidence="1 2">
    <name type="scientific">Treponema pedis</name>
    <dbReference type="NCBI Taxonomy" id="409322"/>
    <lineage>
        <taxon>Bacteria</taxon>
        <taxon>Pseudomonadati</taxon>
        <taxon>Spirochaetota</taxon>
        <taxon>Spirochaetia</taxon>
        <taxon>Spirochaetales</taxon>
        <taxon>Treponemataceae</taxon>
        <taxon>Treponema</taxon>
    </lineage>
</organism>